<dbReference type="EMBL" id="PFED01000120">
    <property type="protein sequence ID" value="PJE62834.1"/>
    <property type="molecule type" value="Genomic_DNA"/>
</dbReference>
<dbReference type="Proteomes" id="UP000229554">
    <property type="component" value="Unassembled WGS sequence"/>
</dbReference>
<organism evidence="2 3">
    <name type="scientific">Candidatus Roizmanbacteria bacterium CG10_big_fil_rev_8_21_14_0_10_39_6</name>
    <dbReference type="NCBI Taxonomy" id="1974853"/>
    <lineage>
        <taxon>Bacteria</taxon>
        <taxon>Candidatus Roizmaniibacteriota</taxon>
    </lineage>
</organism>
<dbReference type="InterPro" id="IPR029055">
    <property type="entry name" value="Ntn_hydrolases_N"/>
</dbReference>
<dbReference type="InterPro" id="IPR005079">
    <property type="entry name" value="Peptidase_C45_hydrolase"/>
</dbReference>
<evidence type="ECO:0000313" key="3">
    <source>
        <dbReference type="Proteomes" id="UP000229554"/>
    </source>
</evidence>
<protein>
    <recommendedName>
        <fullName evidence="1">Peptidase C45 hydrolase domain-containing protein</fullName>
    </recommendedName>
</protein>
<dbReference type="InterPro" id="IPR047794">
    <property type="entry name" value="C45_proenzyme-like"/>
</dbReference>
<dbReference type="Gene3D" id="3.60.60.10">
    <property type="entry name" value="Penicillin V Acylase, Chain A"/>
    <property type="match status" value="1"/>
</dbReference>
<accession>A0A2M8KSC9</accession>
<evidence type="ECO:0000313" key="2">
    <source>
        <dbReference type="EMBL" id="PJE62834.1"/>
    </source>
</evidence>
<evidence type="ECO:0000259" key="1">
    <source>
        <dbReference type="Pfam" id="PF03417"/>
    </source>
</evidence>
<dbReference type="PANTHER" id="PTHR34180">
    <property type="entry name" value="PEPTIDASE C45"/>
    <property type="match status" value="1"/>
</dbReference>
<dbReference type="InterPro" id="IPR047801">
    <property type="entry name" value="Peptidase_C45"/>
</dbReference>
<proteinExistence type="predicted"/>
<dbReference type="SUPFAM" id="SSF56235">
    <property type="entry name" value="N-terminal nucleophile aminohydrolases (Ntn hydrolases)"/>
    <property type="match status" value="1"/>
</dbReference>
<gene>
    <name evidence="2" type="ORF">COU88_02950</name>
</gene>
<sequence>MSQRTLSFTGTHIEIGKQIGEQYYAWEKREVWVPQHAEEYIHTQLKTYESYFPQYLELLEGIAIALHIDKNKVFKSYLTGFLHIKNITQCSAFAVKSKSDVFVGRNYDWRESSEKGSALCTYAFSDSSSLNYRGMTDMGTWQMSTQVLPHQYVIMLNDAWNEKGLYIALNGSPERDNTIGMATSHAIQAIAEQCTTTEEAIDMLEKIPLNQSKIFTIADKSGSLAVFEKSLKHGNHVRSSKEFIIATNHYNHEALLKLNLTIFEQVPFHATFGTYHYLLYSILSERSTLDVNRIVEILKKPPTLQNWRGRANGDTVTTWVSSVNLTTQHFKVVFSPLTEDFTEIIEN</sequence>
<reference evidence="3" key="1">
    <citation type="submission" date="2017-09" db="EMBL/GenBank/DDBJ databases">
        <title>Depth-based differentiation of microbial function through sediment-hosted aquifers and enrichment of novel symbionts in the deep terrestrial subsurface.</title>
        <authorList>
            <person name="Probst A.J."/>
            <person name="Ladd B."/>
            <person name="Jarett J.K."/>
            <person name="Geller-Mcgrath D.E."/>
            <person name="Sieber C.M.K."/>
            <person name="Emerson J.B."/>
            <person name="Anantharaman K."/>
            <person name="Thomas B.C."/>
            <person name="Malmstrom R."/>
            <person name="Stieglmeier M."/>
            <person name="Klingl A."/>
            <person name="Woyke T."/>
            <person name="Ryan C.M."/>
            <person name="Banfield J.F."/>
        </authorList>
    </citation>
    <scope>NUCLEOTIDE SEQUENCE [LARGE SCALE GENOMIC DNA]</scope>
</reference>
<dbReference type="NCBIfam" id="NF040521">
    <property type="entry name" value="C45_proenzyme"/>
    <property type="match status" value="1"/>
</dbReference>
<comment type="caution">
    <text evidence="2">The sequence shown here is derived from an EMBL/GenBank/DDBJ whole genome shotgun (WGS) entry which is preliminary data.</text>
</comment>
<feature type="domain" description="Peptidase C45 hydrolase" evidence="1">
    <location>
        <begin position="96"/>
        <end position="268"/>
    </location>
</feature>
<dbReference type="Pfam" id="PF03417">
    <property type="entry name" value="AAT"/>
    <property type="match status" value="1"/>
</dbReference>
<dbReference type="PANTHER" id="PTHR34180:SF1">
    <property type="entry name" value="BETA-ALANYL-DOPAMINE_CARCININE HYDROLASE"/>
    <property type="match status" value="1"/>
</dbReference>
<name>A0A2M8KSC9_9BACT</name>
<dbReference type="AlphaFoldDB" id="A0A2M8KSC9"/>